<evidence type="ECO:0000313" key="11">
    <source>
        <dbReference type="Proteomes" id="UP001595969"/>
    </source>
</evidence>
<feature type="domain" description="NlpC/P60" evidence="9">
    <location>
        <begin position="261"/>
        <end position="381"/>
    </location>
</feature>
<dbReference type="PROSITE" id="PS50911">
    <property type="entry name" value="CHAP"/>
    <property type="match status" value="1"/>
</dbReference>
<dbReference type="Gene3D" id="4.10.80.30">
    <property type="entry name" value="DNA polymerase, domain 6"/>
    <property type="match status" value="1"/>
</dbReference>
<dbReference type="PANTHER" id="PTHR33308">
    <property type="entry name" value="PEPTIDOGLYCAN HYDROLASE FLGJ"/>
    <property type="match status" value="1"/>
</dbReference>
<dbReference type="RefSeq" id="WP_204654482.1">
    <property type="nucleotide sequence ID" value="NZ_JAFBFD010000028.1"/>
</dbReference>
<name>A0ABV9MVI3_9ENTE</name>
<comment type="similarity">
    <text evidence="1">Belongs to the peptidase C40 family.</text>
</comment>
<reference evidence="11" key="1">
    <citation type="journal article" date="2019" name="Int. J. Syst. Evol. Microbiol.">
        <title>The Global Catalogue of Microorganisms (GCM) 10K type strain sequencing project: providing services to taxonomists for standard genome sequencing and annotation.</title>
        <authorList>
            <consortium name="The Broad Institute Genomics Platform"/>
            <consortium name="The Broad Institute Genome Sequencing Center for Infectious Disease"/>
            <person name="Wu L."/>
            <person name="Ma J."/>
        </authorList>
    </citation>
    <scope>NUCLEOTIDE SEQUENCE [LARGE SCALE GENOMIC DNA]</scope>
    <source>
        <strain evidence="11">CGMCC 1.19032</strain>
    </source>
</reference>
<comment type="caution">
    <text evidence="10">The sequence shown here is derived from an EMBL/GenBank/DDBJ whole genome shotgun (WGS) entry which is preliminary data.</text>
</comment>
<protein>
    <submittedName>
        <fullName evidence="10">Glucosaminidase domain-containing protein</fullName>
    </submittedName>
</protein>
<dbReference type="Pfam" id="PF05257">
    <property type="entry name" value="CHAP"/>
    <property type="match status" value="1"/>
</dbReference>
<dbReference type="SMART" id="SM00047">
    <property type="entry name" value="LYZ2"/>
    <property type="match status" value="1"/>
</dbReference>
<dbReference type="EMBL" id="JBHSGS010000054">
    <property type="protein sequence ID" value="MFC4720016.1"/>
    <property type="molecule type" value="Genomic_DNA"/>
</dbReference>
<feature type="compositionally biased region" description="Basic and acidic residues" evidence="6">
    <location>
        <begin position="206"/>
        <end position="216"/>
    </location>
</feature>
<dbReference type="InterPro" id="IPR007921">
    <property type="entry name" value="CHAP_dom"/>
</dbReference>
<gene>
    <name evidence="10" type="ORF">ACFO5I_09785</name>
</gene>
<feature type="signal peptide" evidence="7">
    <location>
        <begin position="1"/>
        <end position="29"/>
    </location>
</feature>
<dbReference type="Proteomes" id="UP001595969">
    <property type="component" value="Unassembled WGS sequence"/>
</dbReference>
<evidence type="ECO:0000256" key="1">
    <source>
        <dbReference type="ARBA" id="ARBA00007074"/>
    </source>
</evidence>
<dbReference type="Gene3D" id="3.90.1720.10">
    <property type="entry name" value="endopeptidase domain like (from Nostoc punctiforme)"/>
    <property type="match status" value="2"/>
</dbReference>
<dbReference type="InterPro" id="IPR051056">
    <property type="entry name" value="Glycosyl_Hydrolase_73"/>
</dbReference>
<evidence type="ECO:0000256" key="2">
    <source>
        <dbReference type="ARBA" id="ARBA00010266"/>
    </source>
</evidence>
<dbReference type="InterPro" id="IPR038765">
    <property type="entry name" value="Papain-like_cys_pep_sf"/>
</dbReference>
<dbReference type="Pfam" id="PF00877">
    <property type="entry name" value="NLPC_P60"/>
    <property type="match status" value="1"/>
</dbReference>
<evidence type="ECO:0000256" key="7">
    <source>
        <dbReference type="SAM" id="SignalP"/>
    </source>
</evidence>
<feature type="region of interest" description="Disordered" evidence="6">
    <location>
        <begin position="86"/>
        <end position="227"/>
    </location>
</feature>
<accession>A0ABV9MVI3</accession>
<feature type="compositionally biased region" description="Low complexity" evidence="6">
    <location>
        <begin position="116"/>
        <end position="132"/>
    </location>
</feature>
<evidence type="ECO:0000256" key="3">
    <source>
        <dbReference type="ARBA" id="ARBA00022670"/>
    </source>
</evidence>
<keyword evidence="3" id="KW-0645">Protease</keyword>
<dbReference type="InterPro" id="IPR002901">
    <property type="entry name" value="MGlyc_endo_b_GlcNAc-like_dom"/>
</dbReference>
<dbReference type="PROSITE" id="PS51935">
    <property type="entry name" value="NLPC_P60"/>
    <property type="match status" value="1"/>
</dbReference>
<feature type="domain" description="Peptidase C51" evidence="8">
    <location>
        <begin position="615"/>
        <end position="742"/>
    </location>
</feature>
<feature type="compositionally biased region" description="Low complexity" evidence="6">
    <location>
        <begin position="172"/>
        <end position="189"/>
    </location>
</feature>
<evidence type="ECO:0000256" key="6">
    <source>
        <dbReference type="SAM" id="MobiDB-lite"/>
    </source>
</evidence>
<feature type="chain" id="PRO_5046713529" evidence="7">
    <location>
        <begin position="30"/>
        <end position="744"/>
    </location>
</feature>
<organism evidence="10 11">
    <name type="scientific">Enterococcus lemanii</name>
    <dbReference type="NCBI Taxonomy" id="1159752"/>
    <lineage>
        <taxon>Bacteria</taxon>
        <taxon>Bacillati</taxon>
        <taxon>Bacillota</taxon>
        <taxon>Bacilli</taxon>
        <taxon>Lactobacillales</taxon>
        <taxon>Enterococcaceae</taxon>
        <taxon>Enterococcus</taxon>
    </lineage>
</organism>
<evidence type="ECO:0000256" key="5">
    <source>
        <dbReference type="ARBA" id="ARBA00022807"/>
    </source>
</evidence>
<dbReference type="Gene3D" id="1.10.530.10">
    <property type="match status" value="1"/>
</dbReference>
<keyword evidence="7" id="KW-0732">Signal</keyword>
<dbReference type="PANTHER" id="PTHR33308:SF9">
    <property type="entry name" value="PEPTIDOGLYCAN HYDROLASE FLGJ"/>
    <property type="match status" value="1"/>
</dbReference>
<keyword evidence="4" id="KW-0378">Hydrolase</keyword>
<dbReference type="InterPro" id="IPR000064">
    <property type="entry name" value="NLP_P60_dom"/>
</dbReference>
<sequence>MKMNKKLTQAISLFTVALLLISYTPPVFSSENDQLSEEESVVENEDLVIETETSTTQESIEEELIPEETFENDLNNESANGDLVEAPATSEEIVEESTEFSSVSTDVAPESTTDTSVEISSEENSSPSISEETTASSEGSHLPETNSPPIVETTETTTDLSNESNALDSSDSAEPTPEQTAPPASSNNPTEEKNTTEESLGNQEENNSKESHEEIKPNGMTPTQKTYPTLNVNIATQLLAREFVASDLNGFELPNLSFYQTRQQAAIVYASLKLLSQPYNVLNEEGKGFDQLGFIQFIYNKVFGLAINEDFDDLQTIGEKINLAEIQIGDLLVWEKEQKMAIYLGQNKFIMADDTLLNEQLENEERTEENLAKIPGVRIFTLHMEQLEDETMYDQDLLTRYDFVQMPSYAIQLNPKLSLSAYGEEQIANYPVTFNFQKNEQTLAFIDLISESARELGLKYDLFASVLIAQAILESGSGTSGLARYPYYNLFGIKGGLGVASVMLPTQEDDGTGNLFTISSAFRVYPTYEDSLADYVTLIRNGLSSNTSFYQKVWRSNAKNYLQATSELTGKYATDTSYYNKLNSIIATYHLTQFDEPKVEVGQMLYDINQVPAIYRERMLFPTFNGQNYNTSASYGMDQCTWYVFNRVTQLGGKVGDYMGNGADWKETGIAQGYQTATTPKAGYVISFKQGVAGYHPLYGHVAFVEAVTDEGILISEGDASYLSYRVIPNEIALSSGVGYLIPN</sequence>
<keyword evidence="5" id="KW-0788">Thiol protease</keyword>
<dbReference type="SUPFAM" id="SSF54001">
    <property type="entry name" value="Cysteine proteinases"/>
    <property type="match status" value="2"/>
</dbReference>
<evidence type="ECO:0000256" key="4">
    <source>
        <dbReference type="ARBA" id="ARBA00022801"/>
    </source>
</evidence>
<evidence type="ECO:0000259" key="8">
    <source>
        <dbReference type="PROSITE" id="PS50911"/>
    </source>
</evidence>
<feature type="compositionally biased region" description="Polar residues" evidence="6">
    <location>
        <begin position="133"/>
        <end position="170"/>
    </location>
</feature>
<comment type="similarity">
    <text evidence="2">Belongs to the glycosyl hydrolase 73 family.</text>
</comment>
<proteinExistence type="inferred from homology"/>
<evidence type="ECO:0000313" key="10">
    <source>
        <dbReference type="EMBL" id="MFC4720016.1"/>
    </source>
</evidence>
<dbReference type="Pfam" id="PF01832">
    <property type="entry name" value="Glucosaminidase"/>
    <property type="match status" value="1"/>
</dbReference>
<evidence type="ECO:0000259" key="9">
    <source>
        <dbReference type="PROSITE" id="PS51935"/>
    </source>
</evidence>
<keyword evidence="11" id="KW-1185">Reference proteome</keyword>